<protein>
    <recommendedName>
        <fullName evidence="3">Roadblock/LC7 domain-containing protein</fullName>
    </recommendedName>
</protein>
<gene>
    <name evidence="1" type="ORF">DZF91_30920</name>
</gene>
<organism evidence="1 2">
    <name type="scientific">Actinomadura logoneensis</name>
    <dbReference type="NCBI Taxonomy" id="2293572"/>
    <lineage>
        <taxon>Bacteria</taxon>
        <taxon>Bacillati</taxon>
        <taxon>Actinomycetota</taxon>
        <taxon>Actinomycetes</taxon>
        <taxon>Streptosporangiales</taxon>
        <taxon>Thermomonosporaceae</taxon>
        <taxon>Actinomadura</taxon>
    </lineage>
</organism>
<evidence type="ECO:0000313" key="1">
    <source>
        <dbReference type="EMBL" id="RFU37822.1"/>
    </source>
</evidence>
<dbReference type="OrthoDB" id="3427879at2"/>
<keyword evidence="2" id="KW-1185">Reference proteome</keyword>
<dbReference type="Proteomes" id="UP000261811">
    <property type="component" value="Unassembled WGS sequence"/>
</dbReference>
<evidence type="ECO:0008006" key="3">
    <source>
        <dbReference type="Google" id="ProtNLM"/>
    </source>
</evidence>
<accession>A0A372JCX0</accession>
<dbReference type="AlphaFoldDB" id="A0A372JCX0"/>
<evidence type="ECO:0000313" key="2">
    <source>
        <dbReference type="Proteomes" id="UP000261811"/>
    </source>
</evidence>
<proteinExistence type="predicted"/>
<comment type="caution">
    <text evidence="1">The sequence shown here is derived from an EMBL/GenBank/DDBJ whole genome shotgun (WGS) entry which is preliminary data.</text>
</comment>
<reference evidence="1 2" key="1">
    <citation type="submission" date="2018-08" db="EMBL/GenBank/DDBJ databases">
        <title>Actinomadura jelena sp. nov., a novel Actinomycete isolated from soil in Chad.</title>
        <authorList>
            <person name="Shi L."/>
        </authorList>
    </citation>
    <scope>NUCLEOTIDE SEQUENCE [LARGE SCALE GENOMIC DNA]</scope>
    <source>
        <strain evidence="1 2">NEAU-G17</strain>
    </source>
</reference>
<dbReference type="EMBL" id="QURH01000916">
    <property type="protein sequence ID" value="RFU37822.1"/>
    <property type="molecule type" value="Genomic_DNA"/>
</dbReference>
<sequence>MEQIMTIPGARGATLVDCSTGLAVAASGGAGALDPHEDAAGTTDVVRAALASPALSASPTGDDIQEIIVSATSGYHLLASVGRTFDTQLFLHLVLDRESGNLALARLRVREIVGLLAEDRDDV</sequence>
<name>A0A372JCX0_9ACTN</name>